<evidence type="ECO:0000313" key="8">
    <source>
        <dbReference type="EMBL" id="MEA0970931.1"/>
    </source>
</evidence>
<reference evidence="8 9" key="1">
    <citation type="submission" date="2023-03" db="EMBL/GenBank/DDBJ databases">
        <title>Host association and intracellularity evolved multiple times independently in the Rickettsiales.</title>
        <authorList>
            <person name="Castelli M."/>
            <person name="Nardi T."/>
            <person name="Gammuto L."/>
            <person name="Bellinzona G."/>
            <person name="Sabaneyeva E."/>
            <person name="Potekhin A."/>
            <person name="Serra V."/>
            <person name="Petroni G."/>
            <person name="Sassera D."/>
        </authorList>
    </citation>
    <scope>NUCLEOTIDE SEQUENCE [LARGE SCALE GENOMIC DNA]</scope>
    <source>
        <strain evidence="8 9">Sr 2-6</strain>
    </source>
</reference>
<evidence type="ECO:0000313" key="9">
    <source>
        <dbReference type="Proteomes" id="UP001291687"/>
    </source>
</evidence>
<evidence type="ECO:0000256" key="1">
    <source>
        <dbReference type="ARBA" id="ARBA00004370"/>
    </source>
</evidence>
<feature type="transmembrane region" description="Helical" evidence="6">
    <location>
        <begin position="12"/>
        <end position="32"/>
    </location>
</feature>
<evidence type="ECO:0000256" key="5">
    <source>
        <dbReference type="ARBA" id="ARBA00023310"/>
    </source>
</evidence>
<comment type="subcellular location">
    <subcellularLocation>
        <location evidence="1">Membrane</location>
    </subcellularLocation>
</comment>
<gene>
    <name evidence="8" type="ORF">Megvenef_00900</name>
</gene>
<name>A0ABU5NCQ0_9RICK</name>
<keyword evidence="5" id="KW-0066">ATP synthesis</keyword>
<protein>
    <submittedName>
        <fullName evidence="8">ATP synthase subunit b</fullName>
    </submittedName>
</protein>
<dbReference type="InterPro" id="IPR003319">
    <property type="entry name" value="YMF19-like_N"/>
</dbReference>
<evidence type="ECO:0000256" key="4">
    <source>
        <dbReference type="ARBA" id="ARBA00023136"/>
    </source>
</evidence>
<dbReference type="EMBL" id="JARJFB010000062">
    <property type="protein sequence ID" value="MEA0970931.1"/>
    <property type="molecule type" value="Genomic_DNA"/>
</dbReference>
<evidence type="ECO:0000259" key="7">
    <source>
        <dbReference type="Pfam" id="PF02326"/>
    </source>
</evidence>
<feature type="domain" description="ATP synthase YMF19-like N-terminal" evidence="7">
    <location>
        <begin position="2"/>
        <end position="76"/>
    </location>
</feature>
<keyword evidence="3 6" id="KW-1133">Transmembrane helix</keyword>
<evidence type="ECO:0000256" key="3">
    <source>
        <dbReference type="ARBA" id="ARBA00022989"/>
    </source>
</evidence>
<sequence>MPQFDVSSFSSQLFWLVIVFGFLYFLISKFIAPKAETILMQRNSFLEENINHAEEYSKKAKSIENLRENKLDEVNLHVEELNKQAFELMDLRFLHQTKELSLVLDKKKEKALAEIKAYVDTFHLNEPVSCIKLAAFIIQKVTNKDADIDLLKKIHEKTK</sequence>
<keyword evidence="2 6" id="KW-0812">Transmembrane</keyword>
<keyword evidence="4 6" id="KW-0472">Membrane</keyword>
<proteinExistence type="predicted"/>
<dbReference type="Proteomes" id="UP001291687">
    <property type="component" value="Unassembled WGS sequence"/>
</dbReference>
<evidence type="ECO:0000256" key="6">
    <source>
        <dbReference type="SAM" id="Phobius"/>
    </source>
</evidence>
<accession>A0ABU5NCQ0</accession>
<dbReference type="Pfam" id="PF02326">
    <property type="entry name" value="YMF19"/>
    <property type="match status" value="1"/>
</dbReference>
<dbReference type="RefSeq" id="WP_322776828.1">
    <property type="nucleotide sequence ID" value="NZ_JARJFB010000062.1"/>
</dbReference>
<comment type="caution">
    <text evidence="8">The sequence shown here is derived from an EMBL/GenBank/DDBJ whole genome shotgun (WGS) entry which is preliminary data.</text>
</comment>
<evidence type="ECO:0000256" key="2">
    <source>
        <dbReference type="ARBA" id="ARBA00022692"/>
    </source>
</evidence>
<keyword evidence="9" id="KW-1185">Reference proteome</keyword>
<organism evidence="8 9">
    <name type="scientific">Candidatus Megaera venefica</name>
    <dbReference type="NCBI Taxonomy" id="2055910"/>
    <lineage>
        <taxon>Bacteria</taxon>
        <taxon>Pseudomonadati</taxon>
        <taxon>Pseudomonadota</taxon>
        <taxon>Alphaproteobacteria</taxon>
        <taxon>Rickettsiales</taxon>
        <taxon>Rickettsiaceae</taxon>
        <taxon>Candidatus Megaera</taxon>
    </lineage>
</organism>